<dbReference type="EMBL" id="BARS01039366">
    <property type="protein sequence ID" value="GAG18102.1"/>
    <property type="molecule type" value="Genomic_DNA"/>
</dbReference>
<comment type="caution">
    <text evidence="1">The sequence shown here is derived from an EMBL/GenBank/DDBJ whole genome shotgun (WGS) entry which is preliminary data.</text>
</comment>
<dbReference type="InterPro" id="IPR036278">
    <property type="entry name" value="Sialidase_sf"/>
</dbReference>
<dbReference type="SUPFAM" id="SSF50939">
    <property type="entry name" value="Sialidases"/>
    <property type="match status" value="1"/>
</dbReference>
<feature type="non-terminal residue" evidence="1">
    <location>
        <position position="1"/>
    </location>
</feature>
<dbReference type="Gene3D" id="2.120.10.10">
    <property type="match status" value="1"/>
</dbReference>
<gene>
    <name evidence="1" type="ORF">S01H1_60121</name>
</gene>
<proteinExistence type="predicted"/>
<organism evidence="1">
    <name type="scientific">marine sediment metagenome</name>
    <dbReference type="NCBI Taxonomy" id="412755"/>
    <lineage>
        <taxon>unclassified sequences</taxon>
        <taxon>metagenomes</taxon>
        <taxon>ecological metagenomes</taxon>
    </lineage>
</organism>
<name>X0W461_9ZZZZ</name>
<evidence type="ECO:0000313" key="1">
    <source>
        <dbReference type="EMBL" id="GAG18102.1"/>
    </source>
</evidence>
<sequence length="255" mass="27253">EHGFVSLFPWLGGIGAVWLDGRNMPQDRGGDPRAEGTEDGGMSLRFARLDYDGEILDDGQIDDLVCDCCQTDVAVTGGGPVVAYRDRSPDEIRDISVTRYADGQWSAPVTVSDDRWQIAGCPVNGPAIAARGKRVVVAWYGAPNRQRRVKLAWSGDAGATFSNPIIIDEGGARGRVDIALLNDQLAAVSWVSRTGDDTGELRIRQVSAGGEMSPVQVIAEGGYSRSSGFPQMVKAGNRLVFAWPEAGDPSQVMTG</sequence>
<reference evidence="1" key="1">
    <citation type="journal article" date="2014" name="Front. Microbiol.">
        <title>High frequency of phylogenetically diverse reductive dehalogenase-homologous genes in deep subseafloor sedimentary metagenomes.</title>
        <authorList>
            <person name="Kawai M."/>
            <person name="Futagami T."/>
            <person name="Toyoda A."/>
            <person name="Takaki Y."/>
            <person name="Nishi S."/>
            <person name="Hori S."/>
            <person name="Arai W."/>
            <person name="Tsubouchi T."/>
            <person name="Morono Y."/>
            <person name="Uchiyama I."/>
            <person name="Ito T."/>
            <person name="Fujiyama A."/>
            <person name="Inagaki F."/>
            <person name="Takami H."/>
        </authorList>
    </citation>
    <scope>NUCLEOTIDE SEQUENCE</scope>
    <source>
        <strain evidence="1">Expedition CK06-06</strain>
    </source>
</reference>
<evidence type="ECO:0008006" key="2">
    <source>
        <dbReference type="Google" id="ProtNLM"/>
    </source>
</evidence>
<protein>
    <recommendedName>
        <fullName evidence="2">Sialidase domain-containing protein</fullName>
    </recommendedName>
</protein>
<dbReference type="AlphaFoldDB" id="X0W461"/>
<accession>X0W461</accession>
<dbReference type="CDD" id="cd15482">
    <property type="entry name" value="Sialidase_non-viral"/>
    <property type="match status" value="1"/>
</dbReference>
<feature type="non-terminal residue" evidence="1">
    <location>
        <position position="255"/>
    </location>
</feature>